<proteinExistence type="predicted"/>
<dbReference type="EMBL" id="CP128399">
    <property type="protein sequence ID" value="WJW65835.1"/>
    <property type="molecule type" value="Genomic_DNA"/>
</dbReference>
<dbReference type="Gene3D" id="2.60.120.560">
    <property type="entry name" value="Exo-inulinase, domain 1"/>
    <property type="match status" value="1"/>
</dbReference>
<dbReference type="Proteomes" id="UP001431572">
    <property type="component" value="Chromosome 1"/>
</dbReference>
<reference evidence="1 3" key="1">
    <citation type="submission" date="2020-06" db="EMBL/GenBank/DDBJ databases">
        <title>Anoxygenic phototrophic Chloroflexota member uses a Type I reaction center.</title>
        <authorList>
            <person name="Tsuji J.M."/>
            <person name="Shaw N.A."/>
            <person name="Nagashima S."/>
            <person name="Venkiteswaran J."/>
            <person name="Schiff S.L."/>
            <person name="Hanada S."/>
            <person name="Tank M."/>
            <person name="Neufeld J.D."/>
        </authorList>
    </citation>
    <scope>NUCLEOTIDE SEQUENCE [LARGE SCALE GENOMIC DNA]</scope>
    <source>
        <strain evidence="1">L227-S17</strain>
    </source>
</reference>
<organism evidence="1 3">
    <name type="scientific">Candidatus Chlorohelix allophototropha</name>
    <dbReference type="NCBI Taxonomy" id="3003348"/>
    <lineage>
        <taxon>Bacteria</taxon>
        <taxon>Bacillati</taxon>
        <taxon>Chloroflexota</taxon>
        <taxon>Chloroflexia</taxon>
        <taxon>Candidatus Chloroheliales</taxon>
        <taxon>Candidatus Chloroheliaceae</taxon>
        <taxon>Candidatus Chlorohelix</taxon>
    </lineage>
</organism>
<name>A0A8T7LZK4_9CHLR</name>
<reference evidence="2" key="2">
    <citation type="journal article" date="2024" name="Nature">
        <title>Anoxygenic phototroph of the Chloroflexota uses a type I reaction centre.</title>
        <authorList>
            <person name="Tsuji J.M."/>
            <person name="Shaw N.A."/>
            <person name="Nagashima S."/>
            <person name="Venkiteswaran J.J."/>
            <person name="Schiff S.L."/>
            <person name="Watanabe T."/>
            <person name="Fukui M."/>
            <person name="Hanada S."/>
            <person name="Tank M."/>
            <person name="Neufeld J.D."/>
        </authorList>
    </citation>
    <scope>NUCLEOTIDE SEQUENCE</scope>
    <source>
        <strain evidence="2">L227-S17</strain>
    </source>
</reference>
<evidence type="ECO:0000313" key="3">
    <source>
        <dbReference type="Proteomes" id="UP000521676"/>
    </source>
</evidence>
<sequence length="215" mass="22377">MAFPTTGVLDNFTGTDGTALPTYSANWGGSFFGDTNLQILTNTANCPSASCGNYWQATQFGPDSEAYGTIALTTPDDGFRLFVRCGGTSLNTALNAYQVRVGNVNQTTLQISRTDAGTTTVLGANIAITALGVGDMLGISVVGNTITAYINYASGGGWASVGSRTDSTYSAAGYIALEEWHTTANYGLDNFGGGTVVAIPLLNIDPIMQSAVYRM</sequence>
<evidence type="ECO:0000313" key="1">
    <source>
        <dbReference type="EMBL" id="NWJ46467.1"/>
    </source>
</evidence>
<gene>
    <name evidence="1" type="ORF">HXX08_11360</name>
    <name evidence="2" type="ORF">OZ401_001614</name>
</gene>
<dbReference type="RefSeq" id="WP_341467720.1">
    <property type="nucleotide sequence ID" value="NZ_CP128399.1"/>
</dbReference>
<evidence type="ECO:0000313" key="4">
    <source>
        <dbReference type="Proteomes" id="UP001431572"/>
    </source>
</evidence>
<dbReference type="EMBL" id="JACATZ010000001">
    <property type="protein sequence ID" value="NWJ46467.1"/>
    <property type="molecule type" value="Genomic_DNA"/>
</dbReference>
<dbReference type="AlphaFoldDB" id="A0A8T7LZK4"/>
<accession>A0A8T7LZK4</accession>
<keyword evidence="4" id="KW-1185">Reference proteome</keyword>
<dbReference type="Proteomes" id="UP000521676">
    <property type="component" value="Unassembled WGS sequence"/>
</dbReference>
<protein>
    <submittedName>
        <fullName evidence="1">Uncharacterized protein</fullName>
    </submittedName>
</protein>
<evidence type="ECO:0000313" key="2">
    <source>
        <dbReference type="EMBL" id="WJW65835.1"/>
    </source>
</evidence>